<reference evidence="9 10" key="1">
    <citation type="submission" date="2014-06" db="EMBL/GenBank/DDBJ databases">
        <title>Whole Genome Sequences of Three Symbiotic Endozoicomonas Bacteria.</title>
        <authorList>
            <person name="Neave M.J."/>
            <person name="Apprill A."/>
            <person name="Voolstra C.R."/>
        </authorList>
    </citation>
    <scope>NUCLEOTIDE SEQUENCE [LARGE SCALE GENOMIC DNA]</scope>
    <source>
        <strain evidence="9 10">DSM 22380</strain>
    </source>
</reference>
<evidence type="ECO:0000256" key="1">
    <source>
        <dbReference type="ARBA" id="ARBA00000385"/>
    </source>
</evidence>
<sequence>MARRGRRVNRGRPVDGIIVVDKVYGASSNEVLQRVKRLFNAAKAGHTGSLDPLATGVLPICLGEATKFSQYLLDSDKSYRTTMKMGARTTTGDREGEIVDERPVTVTRSDVEAILQQFRGEIEQVPSMFSALKHNGRPLYEYAREGIEIERPARTITIHRLELLDFDGDECVFEVDCTKGTYIRTLVEDIGEALGCLGHVAELKRLKAGPYTEHQAYSLDELAAMRDDARDTALNVEERIEFAELSGLADELGRDRMEKSQSERLKELSRARNKAGDRVIDGLLLTQDSAVSDWPQVKLGETSSYYISQGNPVQVPQAPTSGNVRIYGVAEGVEGLVFLGIGEITDDGLVAPKRLIKG</sequence>
<dbReference type="PANTHER" id="PTHR13767">
    <property type="entry name" value="TRNA-PSEUDOURIDINE SYNTHASE"/>
    <property type="match status" value="1"/>
</dbReference>
<evidence type="ECO:0000313" key="10">
    <source>
        <dbReference type="Proteomes" id="UP000027997"/>
    </source>
</evidence>
<dbReference type="GO" id="GO:1990481">
    <property type="term" value="P:mRNA pseudouridine synthesis"/>
    <property type="evidence" value="ECO:0007669"/>
    <property type="project" value="TreeGrafter"/>
</dbReference>
<dbReference type="EC" id="5.4.99.25" evidence="5"/>
<dbReference type="Pfam" id="PF01509">
    <property type="entry name" value="TruB_N"/>
    <property type="match status" value="1"/>
</dbReference>
<evidence type="ECO:0000256" key="3">
    <source>
        <dbReference type="ARBA" id="ARBA00022694"/>
    </source>
</evidence>
<dbReference type="InterPro" id="IPR020103">
    <property type="entry name" value="PsdUridine_synth_cat_dom_sf"/>
</dbReference>
<dbReference type="GO" id="GO:0160148">
    <property type="term" value="F:tRNA pseudouridine(55) synthase activity"/>
    <property type="evidence" value="ECO:0007669"/>
    <property type="project" value="UniProtKB-EC"/>
</dbReference>
<comment type="caution">
    <text evidence="9">The sequence shown here is derived from an EMBL/GenBank/DDBJ whole genome shotgun (WGS) entry which is preliminary data.</text>
</comment>
<dbReference type="InterPro" id="IPR015947">
    <property type="entry name" value="PUA-like_sf"/>
</dbReference>
<gene>
    <name evidence="5" type="primary">truB</name>
    <name evidence="9" type="ORF">GV64_22825</name>
</gene>
<dbReference type="Gene3D" id="3.30.2350.10">
    <property type="entry name" value="Pseudouridine synthase"/>
    <property type="match status" value="1"/>
</dbReference>
<evidence type="ECO:0000256" key="2">
    <source>
        <dbReference type="ARBA" id="ARBA00005642"/>
    </source>
</evidence>
<name>A0A081KG90_9GAMM</name>
<dbReference type="STRING" id="305900.GV64_22825"/>
<dbReference type="Gene3D" id="2.30.130.10">
    <property type="entry name" value="PUA domain"/>
    <property type="match status" value="1"/>
</dbReference>
<dbReference type="eggNOG" id="COG0130">
    <property type="taxonomic scope" value="Bacteria"/>
</dbReference>
<accession>A0A081KG90</accession>
<keyword evidence="4 5" id="KW-0413">Isomerase</keyword>
<dbReference type="RefSeq" id="WP_020582367.1">
    <property type="nucleotide sequence ID" value="NZ_JOJP01000001.1"/>
</dbReference>
<dbReference type="FunFam" id="3.30.2350.10:FF:000011">
    <property type="entry name" value="tRNA pseudouridine synthase B"/>
    <property type="match status" value="1"/>
</dbReference>
<dbReference type="Pfam" id="PF09157">
    <property type="entry name" value="TruB-C_2"/>
    <property type="match status" value="1"/>
</dbReference>
<dbReference type="GO" id="GO:0003723">
    <property type="term" value="F:RNA binding"/>
    <property type="evidence" value="ECO:0007669"/>
    <property type="project" value="InterPro"/>
</dbReference>
<dbReference type="CDD" id="cd21152">
    <property type="entry name" value="PUA_TruB_bacterial"/>
    <property type="match status" value="1"/>
</dbReference>
<evidence type="ECO:0000256" key="4">
    <source>
        <dbReference type="ARBA" id="ARBA00023235"/>
    </source>
</evidence>
<dbReference type="SUPFAM" id="SSF55120">
    <property type="entry name" value="Pseudouridine synthase"/>
    <property type="match status" value="1"/>
</dbReference>
<feature type="active site" description="Nucleophile" evidence="5">
    <location>
        <position position="51"/>
    </location>
</feature>
<organism evidence="9 10">
    <name type="scientific">Endozoicomonas elysicola</name>
    <dbReference type="NCBI Taxonomy" id="305900"/>
    <lineage>
        <taxon>Bacteria</taxon>
        <taxon>Pseudomonadati</taxon>
        <taxon>Pseudomonadota</taxon>
        <taxon>Gammaproteobacteria</taxon>
        <taxon>Oceanospirillales</taxon>
        <taxon>Endozoicomonadaceae</taxon>
        <taxon>Endozoicomonas</taxon>
    </lineage>
</organism>
<dbReference type="SUPFAM" id="SSF88697">
    <property type="entry name" value="PUA domain-like"/>
    <property type="match status" value="1"/>
</dbReference>
<comment type="similarity">
    <text evidence="2 5">Belongs to the pseudouridine synthase TruB family. Type 1 subfamily.</text>
</comment>
<dbReference type="InterPro" id="IPR015240">
    <property type="entry name" value="tRNA_sdUridine_synth_fam1_C"/>
</dbReference>
<dbReference type="InterPro" id="IPR002501">
    <property type="entry name" value="PsdUridine_synth_N"/>
</dbReference>
<dbReference type="GO" id="GO:0031119">
    <property type="term" value="P:tRNA pseudouridine synthesis"/>
    <property type="evidence" value="ECO:0007669"/>
    <property type="project" value="UniProtKB-UniRule"/>
</dbReference>
<evidence type="ECO:0000313" key="9">
    <source>
        <dbReference type="EMBL" id="KEI73166.1"/>
    </source>
</evidence>
<dbReference type="HAMAP" id="MF_01080">
    <property type="entry name" value="TruB_bact"/>
    <property type="match status" value="1"/>
</dbReference>
<dbReference type="InterPro" id="IPR014780">
    <property type="entry name" value="tRNA_psdUridine_synth_TruB"/>
</dbReference>
<keyword evidence="3 5" id="KW-0819">tRNA processing</keyword>
<dbReference type="InterPro" id="IPR032819">
    <property type="entry name" value="TruB_C"/>
</dbReference>
<dbReference type="CDD" id="cd02573">
    <property type="entry name" value="PseudoU_synth_EcTruB"/>
    <property type="match status" value="1"/>
</dbReference>
<evidence type="ECO:0000256" key="5">
    <source>
        <dbReference type="HAMAP-Rule" id="MF_01080"/>
    </source>
</evidence>
<dbReference type="InterPro" id="IPR036974">
    <property type="entry name" value="PUA_sf"/>
</dbReference>
<dbReference type="Pfam" id="PF16198">
    <property type="entry name" value="TruB_C_2"/>
    <property type="match status" value="1"/>
</dbReference>
<keyword evidence="10" id="KW-1185">Reference proteome</keyword>
<protein>
    <recommendedName>
        <fullName evidence="5">tRNA pseudouridine synthase B</fullName>
        <ecNumber evidence="5">5.4.99.25</ecNumber>
    </recommendedName>
    <alternativeName>
        <fullName evidence="5">tRNA pseudouridine(55) synthase</fullName>
        <shortName evidence="5">Psi55 synthase</shortName>
    </alternativeName>
    <alternativeName>
        <fullName evidence="5">tRNA pseudouridylate synthase</fullName>
    </alternativeName>
    <alternativeName>
        <fullName evidence="5">tRNA-uridine isomerase</fullName>
    </alternativeName>
</protein>
<evidence type="ECO:0000259" key="7">
    <source>
        <dbReference type="Pfam" id="PF09157"/>
    </source>
</evidence>
<dbReference type="PANTHER" id="PTHR13767:SF2">
    <property type="entry name" value="PSEUDOURIDYLATE SYNTHASE TRUB1"/>
    <property type="match status" value="1"/>
</dbReference>
<evidence type="ECO:0000259" key="6">
    <source>
        <dbReference type="Pfam" id="PF01509"/>
    </source>
</evidence>
<feature type="domain" description="Pseudouridine synthase II N-terminal" evidence="6">
    <location>
        <begin position="36"/>
        <end position="183"/>
    </location>
</feature>
<evidence type="ECO:0000259" key="8">
    <source>
        <dbReference type="Pfam" id="PF16198"/>
    </source>
</evidence>
<dbReference type="AlphaFoldDB" id="A0A081KG90"/>
<feature type="domain" description="tRNA pseudouridine synthase II TruB subfamily 1 C-terminal" evidence="7">
    <location>
        <begin position="295"/>
        <end position="356"/>
    </location>
</feature>
<dbReference type="FunFam" id="2.30.130.10:FF:000012">
    <property type="entry name" value="tRNA pseudouridine synthase B"/>
    <property type="match status" value="1"/>
</dbReference>
<feature type="domain" description="tRNA pseudouridylate synthase B C-terminal" evidence="8">
    <location>
        <begin position="184"/>
        <end position="225"/>
    </location>
</feature>
<comment type="catalytic activity">
    <reaction evidence="1 5">
        <text>uridine(55) in tRNA = pseudouridine(55) in tRNA</text>
        <dbReference type="Rhea" id="RHEA:42532"/>
        <dbReference type="Rhea" id="RHEA-COMP:10101"/>
        <dbReference type="Rhea" id="RHEA-COMP:10102"/>
        <dbReference type="ChEBI" id="CHEBI:65314"/>
        <dbReference type="ChEBI" id="CHEBI:65315"/>
        <dbReference type="EC" id="5.4.99.25"/>
    </reaction>
</comment>
<proteinExistence type="inferred from homology"/>
<dbReference type="EMBL" id="JOJP01000001">
    <property type="protein sequence ID" value="KEI73166.1"/>
    <property type="molecule type" value="Genomic_DNA"/>
</dbReference>
<dbReference type="Proteomes" id="UP000027997">
    <property type="component" value="Unassembled WGS sequence"/>
</dbReference>
<comment type="function">
    <text evidence="5">Responsible for synthesis of pseudouridine from uracil-55 in the psi GC loop of transfer RNAs.</text>
</comment>
<dbReference type="NCBIfam" id="TIGR00431">
    <property type="entry name" value="TruB"/>
    <property type="match status" value="1"/>
</dbReference>